<keyword evidence="10" id="KW-1185">Reference proteome</keyword>
<keyword evidence="5" id="KW-0175">Coiled coil</keyword>
<feature type="compositionally biased region" description="Acidic residues" evidence="6">
    <location>
        <begin position="546"/>
        <end position="556"/>
    </location>
</feature>
<dbReference type="InterPro" id="IPR028146">
    <property type="entry name" value="PRKCSH_N"/>
</dbReference>
<dbReference type="PANTHER" id="PTHR12630">
    <property type="entry name" value="N-LINKED OLIGOSACCHARIDE PROCESSING"/>
    <property type="match status" value="1"/>
</dbReference>
<protein>
    <recommendedName>
        <fullName evidence="1">Glucosidase 2 subunit beta</fullName>
    </recommendedName>
</protein>
<dbReference type="GO" id="GO:0006491">
    <property type="term" value="P:N-glycan processing"/>
    <property type="evidence" value="ECO:0007669"/>
    <property type="project" value="TreeGrafter"/>
</dbReference>
<organism evidence="9 10">
    <name type="scientific">Ophiocordyceps unilateralis</name>
    <name type="common">Zombie-ant fungus</name>
    <name type="synonym">Torrubia unilateralis</name>
    <dbReference type="NCBI Taxonomy" id="268505"/>
    <lineage>
        <taxon>Eukaryota</taxon>
        <taxon>Fungi</taxon>
        <taxon>Dikarya</taxon>
        <taxon>Ascomycota</taxon>
        <taxon>Pezizomycotina</taxon>
        <taxon>Sordariomycetes</taxon>
        <taxon>Hypocreomycetidae</taxon>
        <taxon>Hypocreales</taxon>
        <taxon>Ophiocordycipitaceae</taxon>
        <taxon>Ophiocordyceps</taxon>
    </lineage>
</organism>
<feature type="signal peptide" evidence="7">
    <location>
        <begin position="1"/>
        <end position="20"/>
    </location>
</feature>
<dbReference type="AlphaFoldDB" id="A0A2A9PFA5"/>
<dbReference type="SUPFAM" id="SSF50911">
    <property type="entry name" value="Mannose 6-phosphate receptor domain"/>
    <property type="match status" value="1"/>
</dbReference>
<evidence type="ECO:0000256" key="6">
    <source>
        <dbReference type="SAM" id="MobiDB-lite"/>
    </source>
</evidence>
<dbReference type="EMBL" id="LAZP02000187">
    <property type="protein sequence ID" value="PFH59592.1"/>
    <property type="molecule type" value="Genomic_DNA"/>
</dbReference>
<dbReference type="Gene3D" id="2.70.130.10">
    <property type="entry name" value="Mannose-6-phosphate receptor binding domain"/>
    <property type="match status" value="1"/>
</dbReference>
<evidence type="ECO:0000313" key="9">
    <source>
        <dbReference type="EMBL" id="PFH59592.1"/>
    </source>
</evidence>
<gene>
    <name evidence="9" type="ORF">XA68_12109</name>
</gene>
<dbReference type="Pfam" id="PF12999">
    <property type="entry name" value="PRKCSH-like"/>
    <property type="match status" value="2"/>
</dbReference>
<keyword evidence="2 7" id="KW-0732">Signal</keyword>
<dbReference type="PROSITE" id="PS51914">
    <property type="entry name" value="MRH"/>
    <property type="match status" value="1"/>
</dbReference>
<feature type="compositionally biased region" description="Basic and acidic residues" evidence="6">
    <location>
        <begin position="557"/>
        <end position="566"/>
    </location>
</feature>
<dbReference type="GO" id="GO:0017177">
    <property type="term" value="C:glucosidase II complex"/>
    <property type="evidence" value="ECO:0007669"/>
    <property type="project" value="TreeGrafter"/>
</dbReference>
<evidence type="ECO:0000256" key="3">
    <source>
        <dbReference type="ARBA" id="ARBA00022824"/>
    </source>
</evidence>
<feature type="region of interest" description="Disordered" evidence="6">
    <location>
        <begin position="541"/>
        <end position="566"/>
    </location>
</feature>
<name>A0A2A9PFA5_OPHUN</name>
<dbReference type="InterPro" id="IPR036607">
    <property type="entry name" value="PRKCSH"/>
</dbReference>
<sequence>MQQRLTCLTLVGAFSILAAAGQLPRGVGPEFASHYEGSGSEFSCISDRSVKLDRARINDNSCDCADGSDEPGTAACALIDALSPEQPLPGTPSGSTNASRTLPGFWCENKGHVGSYVPFQYVNDGVCDYDVCCDGSEEFGGRVVCENRCAAIGREHRKLQEERRLGMERALKKKATMLTEAAQLRRQAESRLTQLAADIKKLEAKRDEAKRKQAEAELADQSRVVGGGGGGGKVGVLVELARKRVDELRGSLDAVRRHRTTLRGQVDELQAILSTLKADYNPNFNDEGVKAAVKAFEDFAARGDAAPEQAADADVDELVKEDGAESGINWAEFESQTEEDTDILLRLEAYLPETLRKAVRSRMLDLRLWLIRNGILADKASTGTESQLVKAAREAAETAEREVKDKIREQDEQREDVKKDYGPSDVLRSLRGRSISIDSGEYTYELSWLGQTLQKSIKGHGDTNMGEFAGIDREMVDDEERLDGKSLGKGLRMVLRYEDGLGCWNGPRRRTDVWLGCAETEELWRVTEAEKCVYKMEVGTPAACEGGDDDDDDDDDDGKRKRKDEL</sequence>
<dbReference type="InterPro" id="IPR009011">
    <property type="entry name" value="Man6P_isomerase_rcpt-bd_dom_sf"/>
</dbReference>
<dbReference type="InterPro" id="IPR039794">
    <property type="entry name" value="Gtb1-like"/>
</dbReference>
<proteinExistence type="predicted"/>
<accession>A0A2A9PFA5</accession>
<evidence type="ECO:0000256" key="2">
    <source>
        <dbReference type="ARBA" id="ARBA00022729"/>
    </source>
</evidence>
<evidence type="ECO:0000256" key="4">
    <source>
        <dbReference type="ARBA" id="ARBA00023157"/>
    </source>
</evidence>
<evidence type="ECO:0000256" key="1">
    <source>
        <dbReference type="ARBA" id="ARBA00022387"/>
    </source>
</evidence>
<feature type="coiled-coil region" evidence="5">
    <location>
        <begin position="167"/>
        <end position="224"/>
    </location>
</feature>
<dbReference type="PANTHER" id="PTHR12630:SF1">
    <property type="entry name" value="GLUCOSIDASE 2 SUBUNIT BETA"/>
    <property type="match status" value="1"/>
</dbReference>
<feature type="chain" id="PRO_5013106426" description="Glucosidase 2 subunit beta" evidence="7">
    <location>
        <begin position="21"/>
        <end position="566"/>
    </location>
</feature>
<keyword evidence="4" id="KW-1015">Disulfide bond</keyword>
<keyword evidence="3" id="KW-0256">Endoplasmic reticulum</keyword>
<feature type="region of interest" description="Disordered" evidence="6">
    <location>
        <begin position="399"/>
        <end position="420"/>
    </location>
</feature>
<dbReference type="OrthoDB" id="28322at2759"/>
<feature type="domain" description="MRH" evidence="8">
    <location>
        <begin position="424"/>
        <end position="546"/>
    </location>
</feature>
<evidence type="ECO:0000259" key="8">
    <source>
        <dbReference type="PROSITE" id="PS51914"/>
    </source>
</evidence>
<dbReference type="Proteomes" id="UP000037136">
    <property type="component" value="Unassembled WGS sequence"/>
</dbReference>
<evidence type="ECO:0000256" key="5">
    <source>
        <dbReference type="SAM" id="Coils"/>
    </source>
</evidence>
<reference evidence="9 10" key="2">
    <citation type="journal article" date="2017" name="Sci. Rep.">
        <title>Ant-infecting Ophiocordyceps genomes reveal a high diversity of potential behavioral manipulation genes and a possible major role for enterotoxins.</title>
        <authorList>
            <person name="de Bekker C."/>
            <person name="Ohm R.A."/>
            <person name="Evans H.C."/>
            <person name="Brachmann A."/>
            <person name="Hughes D.P."/>
        </authorList>
    </citation>
    <scope>NUCLEOTIDE SEQUENCE [LARGE SCALE GENOMIC DNA]</scope>
    <source>
        <strain evidence="9 10">SC16a</strain>
    </source>
</reference>
<dbReference type="InterPro" id="IPR044865">
    <property type="entry name" value="MRH_dom"/>
</dbReference>
<dbReference type="STRING" id="268505.A0A2A9PFA5"/>
<evidence type="ECO:0000313" key="10">
    <source>
        <dbReference type="Proteomes" id="UP000037136"/>
    </source>
</evidence>
<evidence type="ECO:0000256" key="7">
    <source>
        <dbReference type="SAM" id="SignalP"/>
    </source>
</evidence>
<comment type="caution">
    <text evidence="9">The sequence shown here is derived from an EMBL/GenBank/DDBJ whole genome shotgun (WGS) entry which is preliminary data.</text>
</comment>
<dbReference type="Pfam" id="PF13015">
    <property type="entry name" value="PRKCSH_1"/>
    <property type="match status" value="1"/>
</dbReference>
<reference evidence="9 10" key="1">
    <citation type="journal article" date="2015" name="BMC Genomics">
        <title>Gene expression during zombie ant biting behavior reflects the complexity underlying fungal parasitic behavioral manipulation.</title>
        <authorList>
            <person name="de Bekker C."/>
            <person name="Ohm R.A."/>
            <person name="Loreto R.G."/>
            <person name="Sebastian A."/>
            <person name="Albert I."/>
            <person name="Merrow M."/>
            <person name="Brachmann A."/>
            <person name="Hughes D.P."/>
        </authorList>
    </citation>
    <scope>NUCLEOTIDE SEQUENCE [LARGE SCALE GENOMIC DNA]</scope>
    <source>
        <strain evidence="9 10">SC16a</strain>
    </source>
</reference>